<name>A0AAN7BPU2_9PEZI</name>
<keyword evidence="2" id="KW-0472">Membrane</keyword>
<organism evidence="3 4">
    <name type="scientific">Podospora fimiseda</name>
    <dbReference type="NCBI Taxonomy" id="252190"/>
    <lineage>
        <taxon>Eukaryota</taxon>
        <taxon>Fungi</taxon>
        <taxon>Dikarya</taxon>
        <taxon>Ascomycota</taxon>
        <taxon>Pezizomycotina</taxon>
        <taxon>Sordariomycetes</taxon>
        <taxon>Sordariomycetidae</taxon>
        <taxon>Sordariales</taxon>
        <taxon>Podosporaceae</taxon>
        <taxon>Podospora</taxon>
    </lineage>
</organism>
<dbReference type="AlphaFoldDB" id="A0AAN7BPU2"/>
<comment type="caution">
    <text evidence="3">The sequence shown here is derived from an EMBL/GenBank/DDBJ whole genome shotgun (WGS) entry which is preliminary data.</text>
</comment>
<evidence type="ECO:0000256" key="2">
    <source>
        <dbReference type="SAM" id="Phobius"/>
    </source>
</evidence>
<accession>A0AAN7BPU2</accession>
<gene>
    <name evidence="3" type="ORF">QBC38DRAFT_455389</name>
</gene>
<keyword evidence="2" id="KW-0812">Transmembrane</keyword>
<evidence type="ECO:0000313" key="4">
    <source>
        <dbReference type="Proteomes" id="UP001301958"/>
    </source>
</evidence>
<dbReference type="Proteomes" id="UP001301958">
    <property type="component" value="Unassembled WGS sequence"/>
</dbReference>
<protein>
    <submittedName>
        <fullName evidence="3">Uncharacterized protein</fullName>
    </submittedName>
</protein>
<feature type="transmembrane region" description="Helical" evidence="2">
    <location>
        <begin position="96"/>
        <end position="119"/>
    </location>
</feature>
<dbReference type="PANTHER" id="PTHR35041">
    <property type="entry name" value="MEDIATOR OF RNA POLYMERASE II TRANSCRIPTION SUBUNIT 1"/>
    <property type="match status" value="1"/>
</dbReference>
<feature type="compositionally biased region" description="Polar residues" evidence="1">
    <location>
        <begin position="1"/>
        <end position="19"/>
    </location>
</feature>
<feature type="transmembrane region" description="Helical" evidence="2">
    <location>
        <begin position="565"/>
        <end position="589"/>
    </location>
</feature>
<proteinExistence type="predicted"/>
<feature type="compositionally biased region" description="Polar residues" evidence="1">
    <location>
        <begin position="34"/>
        <end position="54"/>
    </location>
</feature>
<feature type="transmembrane region" description="Helical" evidence="2">
    <location>
        <begin position="197"/>
        <end position="216"/>
    </location>
</feature>
<dbReference type="PANTHER" id="PTHR35041:SF3">
    <property type="entry name" value="FORMYLMETHIONINE DEFORMYLASE-LIKE PROTEIN"/>
    <property type="match status" value="1"/>
</dbReference>
<evidence type="ECO:0000256" key="1">
    <source>
        <dbReference type="SAM" id="MobiDB-lite"/>
    </source>
</evidence>
<reference evidence="3" key="1">
    <citation type="journal article" date="2023" name="Mol. Phylogenet. Evol.">
        <title>Genome-scale phylogeny and comparative genomics of the fungal order Sordariales.</title>
        <authorList>
            <person name="Hensen N."/>
            <person name="Bonometti L."/>
            <person name="Westerberg I."/>
            <person name="Brannstrom I.O."/>
            <person name="Guillou S."/>
            <person name="Cros-Aarteil S."/>
            <person name="Calhoun S."/>
            <person name="Haridas S."/>
            <person name="Kuo A."/>
            <person name="Mondo S."/>
            <person name="Pangilinan J."/>
            <person name="Riley R."/>
            <person name="LaButti K."/>
            <person name="Andreopoulos B."/>
            <person name="Lipzen A."/>
            <person name="Chen C."/>
            <person name="Yan M."/>
            <person name="Daum C."/>
            <person name="Ng V."/>
            <person name="Clum A."/>
            <person name="Steindorff A."/>
            <person name="Ohm R.A."/>
            <person name="Martin F."/>
            <person name="Silar P."/>
            <person name="Natvig D.O."/>
            <person name="Lalanne C."/>
            <person name="Gautier V."/>
            <person name="Ament-Velasquez S.L."/>
            <person name="Kruys A."/>
            <person name="Hutchinson M.I."/>
            <person name="Powell A.J."/>
            <person name="Barry K."/>
            <person name="Miller A.N."/>
            <person name="Grigoriev I.V."/>
            <person name="Debuchy R."/>
            <person name="Gladieux P."/>
            <person name="Hiltunen Thoren M."/>
            <person name="Johannesson H."/>
        </authorList>
    </citation>
    <scope>NUCLEOTIDE SEQUENCE</scope>
    <source>
        <strain evidence="3">CBS 990.96</strain>
    </source>
</reference>
<sequence>MENQQPDSRHATPTAQENLVSPIEQETDRPQILEVNTTSQAAVNTPSSRSSENGNVGVPVSPQSTETATPSSKFSLKRETLRRWTTFSENGPKIHWYTPTTMVILSLCGFFGALGHHLYNSALHGQEVKDSEWPQRWGIALAFFVKMTLIGAVQSAFKQLAWLTVRKRGFRVKTLDSLFQSCYDPLEFFDKELVTRAFLPTLLALLAWILPLSAIASPSTLTASNIPHNETATCLGASTLDFNLENGFGIWRREPDVNKQGSCFWDDWIRPNTAFYNQPSMDARRLFQLAMLSKEPLQPQSPCPSDSNCTYSLSFHAPAYKCENRDDFGGSNQLYKMSQMVPFGNLTYASYSSEDEDTVGRPQYWDIKNVTEDTGVFHKEPTLWVSWVWNSTLPVTPENATQWNTASWSHQWNTHVMECTLWNSSYSYTLSYLQGKMNVTESTVRHDHVLLAEGQVKKPDDDNYMEFSAFHGTAFLYRQMLLGNFTQPRQDTWMMTESAISQTSSILDPGSGFAYEEDLRPYVEKAFQNIYLSYLSNDVQVAQRYHDVTCEVSKHVLSWNYDPTWLAVSYFVAVGLTLVAIGVGMRAILRNGYVAQTNFSTFLATTRNKDLDSLLFSDVGSGSSLGAWPMKKEFRQTRLRFGEVVREEDETSLLLPHAAFGFEERVKGIEKGKQYA</sequence>
<reference evidence="3" key="2">
    <citation type="submission" date="2023-05" db="EMBL/GenBank/DDBJ databases">
        <authorList>
            <consortium name="Lawrence Berkeley National Laboratory"/>
            <person name="Steindorff A."/>
            <person name="Hensen N."/>
            <person name="Bonometti L."/>
            <person name="Westerberg I."/>
            <person name="Brannstrom I.O."/>
            <person name="Guillou S."/>
            <person name="Cros-Aarteil S."/>
            <person name="Calhoun S."/>
            <person name="Haridas S."/>
            <person name="Kuo A."/>
            <person name="Mondo S."/>
            <person name="Pangilinan J."/>
            <person name="Riley R."/>
            <person name="Labutti K."/>
            <person name="Andreopoulos B."/>
            <person name="Lipzen A."/>
            <person name="Chen C."/>
            <person name="Yanf M."/>
            <person name="Daum C."/>
            <person name="Ng V."/>
            <person name="Clum A."/>
            <person name="Ohm R."/>
            <person name="Martin F."/>
            <person name="Silar P."/>
            <person name="Natvig D."/>
            <person name="Lalanne C."/>
            <person name="Gautier V."/>
            <person name="Ament-Velasquez S.L."/>
            <person name="Kruys A."/>
            <person name="Hutchinson M.I."/>
            <person name="Powell A.J."/>
            <person name="Barry K."/>
            <person name="Miller A.N."/>
            <person name="Grigoriev I.V."/>
            <person name="Debuchy R."/>
            <person name="Gladieux P."/>
            <person name="Thoren M.H."/>
            <person name="Johannesson H."/>
        </authorList>
    </citation>
    <scope>NUCLEOTIDE SEQUENCE</scope>
    <source>
        <strain evidence="3">CBS 990.96</strain>
    </source>
</reference>
<keyword evidence="4" id="KW-1185">Reference proteome</keyword>
<feature type="compositionally biased region" description="Polar residues" evidence="1">
    <location>
        <begin position="61"/>
        <end position="73"/>
    </location>
</feature>
<keyword evidence="2" id="KW-1133">Transmembrane helix</keyword>
<evidence type="ECO:0000313" key="3">
    <source>
        <dbReference type="EMBL" id="KAK4227295.1"/>
    </source>
</evidence>
<feature type="region of interest" description="Disordered" evidence="1">
    <location>
        <begin position="1"/>
        <end position="73"/>
    </location>
</feature>
<feature type="transmembrane region" description="Helical" evidence="2">
    <location>
        <begin position="139"/>
        <end position="157"/>
    </location>
</feature>
<dbReference type="EMBL" id="MU865333">
    <property type="protein sequence ID" value="KAK4227295.1"/>
    <property type="molecule type" value="Genomic_DNA"/>
</dbReference>